<dbReference type="AlphaFoldDB" id="A0A5C6E9P2"/>
<organism evidence="1 2">
    <name type="scientific">Novipirellula aureliae</name>
    <dbReference type="NCBI Taxonomy" id="2527966"/>
    <lineage>
        <taxon>Bacteria</taxon>
        <taxon>Pseudomonadati</taxon>
        <taxon>Planctomycetota</taxon>
        <taxon>Planctomycetia</taxon>
        <taxon>Pirellulales</taxon>
        <taxon>Pirellulaceae</taxon>
        <taxon>Novipirellula</taxon>
    </lineage>
</organism>
<protein>
    <submittedName>
        <fullName evidence="1">Uncharacterized protein</fullName>
    </submittedName>
</protein>
<sequence length="321" mass="35129">MPSGSIRQLVRDSCRYTPLPENGSPLDGVRRYRRLRAITVIAILGFAFQGIAATNARAEGLLSRLSGVGQTDDSQTGSASAERRAQVIASLPMHRLTASAQKRIMSIVNSPTIYRQLPTQAIACDRDLFLFVTRNPEVLVGMWDVMGVTQVETTRTGPYQIDASDGSGTTCQMDLVYGDRNLHIFVADGYYDGKMVAKPIQGSGVFVFRSTYAKSADDNTTVTGTLDCFVQFDSLGADLIARGLSGFIGRSADANFIETARFLSQISEASKRNPHSMIDLAQRLPQVSPETRKQFVEVIIAINRRDMQSISDARTASTRTE</sequence>
<keyword evidence="2" id="KW-1185">Reference proteome</keyword>
<proteinExistence type="predicted"/>
<gene>
    <name evidence="1" type="ORF">Q31b_06520</name>
</gene>
<dbReference type="EMBL" id="SJPY01000001">
    <property type="protein sequence ID" value="TWU45480.1"/>
    <property type="molecule type" value="Genomic_DNA"/>
</dbReference>
<reference evidence="1 2" key="1">
    <citation type="submission" date="2019-02" db="EMBL/GenBank/DDBJ databases">
        <title>Deep-cultivation of Planctomycetes and their phenomic and genomic characterization uncovers novel biology.</title>
        <authorList>
            <person name="Wiegand S."/>
            <person name="Jogler M."/>
            <person name="Boedeker C."/>
            <person name="Pinto D."/>
            <person name="Vollmers J."/>
            <person name="Rivas-Marin E."/>
            <person name="Kohn T."/>
            <person name="Peeters S.H."/>
            <person name="Heuer A."/>
            <person name="Rast P."/>
            <person name="Oberbeckmann S."/>
            <person name="Bunk B."/>
            <person name="Jeske O."/>
            <person name="Meyerdierks A."/>
            <person name="Storesund J.E."/>
            <person name="Kallscheuer N."/>
            <person name="Luecker S."/>
            <person name="Lage O.M."/>
            <person name="Pohl T."/>
            <person name="Merkel B.J."/>
            <person name="Hornburger P."/>
            <person name="Mueller R.-W."/>
            <person name="Bruemmer F."/>
            <person name="Labrenz M."/>
            <person name="Spormann A.M."/>
            <person name="Op Den Camp H."/>
            <person name="Overmann J."/>
            <person name="Amann R."/>
            <person name="Jetten M.S.M."/>
            <person name="Mascher T."/>
            <person name="Medema M.H."/>
            <person name="Devos D.P."/>
            <person name="Kaster A.-K."/>
            <person name="Ovreas L."/>
            <person name="Rohde M."/>
            <person name="Galperin M.Y."/>
            <person name="Jogler C."/>
        </authorList>
    </citation>
    <scope>NUCLEOTIDE SEQUENCE [LARGE SCALE GENOMIC DNA]</scope>
    <source>
        <strain evidence="1 2">Q31b</strain>
    </source>
</reference>
<evidence type="ECO:0000313" key="2">
    <source>
        <dbReference type="Proteomes" id="UP000315471"/>
    </source>
</evidence>
<comment type="caution">
    <text evidence="1">The sequence shown here is derived from an EMBL/GenBank/DDBJ whole genome shotgun (WGS) entry which is preliminary data.</text>
</comment>
<evidence type="ECO:0000313" key="1">
    <source>
        <dbReference type="EMBL" id="TWU45480.1"/>
    </source>
</evidence>
<accession>A0A5C6E9P2</accession>
<dbReference type="Proteomes" id="UP000315471">
    <property type="component" value="Unassembled WGS sequence"/>
</dbReference>
<name>A0A5C6E9P2_9BACT</name>